<dbReference type="Proteomes" id="UP000663671">
    <property type="component" value="Chromosome 1"/>
</dbReference>
<evidence type="ECO:0000313" key="3">
    <source>
        <dbReference type="Proteomes" id="UP000663671"/>
    </source>
</evidence>
<feature type="region of interest" description="Disordered" evidence="1">
    <location>
        <begin position="45"/>
        <end position="68"/>
    </location>
</feature>
<protein>
    <submittedName>
        <fullName evidence="2">Uncharacterized protein</fullName>
    </submittedName>
</protein>
<proteinExistence type="predicted"/>
<gene>
    <name evidence="2" type="ORF">I7I51_02077</name>
</gene>
<dbReference type="AlphaFoldDB" id="A0A8A1MGD7"/>
<dbReference type="VEuPathDB" id="FungiDB:I7I51_02077"/>
<accession>A0A8A1MGD7</accession>
<evidence type="ECO:0000313" key="2">
    <source>
        <dbReference type="EMBL" id="QSS64999.1"/>
    </source>
</evidence>
<evidence type="ECO:0000256" key="1">
    <source>
        <dbReference type="SAM" id="MobiDB-lite"/>
    </source>
</evidence>
<dbReference type="EMBL" id="CP069114">
    <property type="protein sequence ID" value="QSS64999.1"/>
    <property type="molecule type" value="Genomic_DNA"/>
</dbReference>
<name>A0A8A1MGD7_AJECA</name>
<organism evidence="2 3">
    <name type="scientific">Ajellomyces capsulatus</name>
    <name type="common">Darling's disease fungus</name>
    <name type="synonym">Histoplasma capsulatum</name>
    <dbReference type="NCBI Taxonomy" id="5037"/>
    <lineage>
        <taxon>Eukaryota</taxon>
        <taxon>Fungi</taxon>
        <taxon>Dikarya</taxon>
        <taxon>Ascomycota</taxon>
        <taxon>Pezizomycotina</taxon>
        <taxon>Eurotiomycetes</taxon>
        <taxon>Eurotiomycetidae</taxon>
        <taxon>Onygenales</taxon>
        <taxon>Ajellomycetaceae</taxon>
        <taxon>Histoplasma</taxon>
    </lineage>
</organism>
<sequence>MDAAGLGLADDDYFNGDATQDGGNMARLSASLSSAYVVVGVVVSNSSSSSSSSGGGGRSRRRRRRERGCCSSDQILLRPLGHVQAELWLRIQAYLGTRFHGERFRRGFL</sequence>
<reference evidence="2" key="1">
    <citation type="submission" date="2021-01" db="EMBL/GenBank/DDBJ databases">
        <title>Chromosome-level genome assembly of a human fungal pathogen reveals clustering of transcriptionally co-regulated genes.</title>
        <authorList>
            <person name="Voorhies M."/>
            <person name="Cohen S."/>
            <person name="Shea T.P."/>
            <person name="Petrus S."/>
            <person name="Munoz J.F."/>
            <person name="Poplawski S."/>
            <person name="Goldman W.E."/>
            <person name="Michael T."/>
            <person name="Cuomo C.A."/>
            <person name="Sil A."/>
            <person name="Beyhan S."/>
        </authorList>
    </citation>
    <scope>NUCLEOTIDE SEQUENCE</scope>
    <source>
        <strain evidence="2">WU24</strain>
    </source>
</reference>